<accession>A0ABD2QP68</accession>
<name>A0ABD2QP68_9PLAT</name>
<reference evidence="1 2" key="1">
    <citation type="submission" date="2024-11" db="EMBL/GenBank/DDBJ databases">
        <title>Adaptive evolution of stress response genes in parasites aligns with host niche diversity.</title>
        <authorList>
            <person name="Hahn C."/>
            <person name="Resl P."/>
        </authorList>
    </citation>
    <scope>NUCLEOTIDE SEQUENCE [LARGE SCALE GENOMIC DNA]</scope>
    <source>
        <strain evidence="1">EGGRZ-B1_66</strain>
        <tissue evidence="1">Body</tissue>
    </source>
</reference>
<dbReference type="AlphaFoldDB" id="A0ABD2QP68"/>
<gene>
    <name evidence="1" type="ORF">Ciccas_000008</name>
</gene>
<evidence type="ECO:0000313" key="1">
    <source>
        <dbReference type="EMBL" id="KAL3321301.1"/>
    </source>
</evidence>
<keyword evidence="2" id="KW-1185">Reference proteome</keyword>
<proteinExistence type="predicted"/>
<protein>
    <recommendedName>
        <fullName evidence="3">GPI transamidase component PIG-T</fullName>
    </recommendedName>
</protein>
<evidence type="ECO:0000313" key="2">
    <source>
        <dbReference type="Proteomes" id="UP001626550"/>
    </source>
</evidence>
<sequence>MEFPPLRAAIYKRSTRVDDLWVSLVNDLSGIFGASIKKLAEEYSQDSPKFSYRPRGLVAANSSVKLAKLPQEVLCTENITPWLKLLPCNRKYGNSRFVIPSFLYKSCFLSLTFDLYKSTENSEPVFVLNQKLTLVYDKRLITSTNLGQLLGSSSNSEFCPPASSLPKVQFFDRFGNKSMVDFNNLNEIKFDLGAKNQAGFYTPIVVKKYLTGVGDFEGGVRATVKNHSNKRIRVVYHDILPWMFLFYASSLKVHASSGLEASHIRSMRQRKRLTSMELVFHLEPQETVLIEYKFRKFLQRFDEYPPDANHGLYLPSASVSYKIPREDYLQLITSGLSSGCFNQVNSISDLQLDKEKEAESLPESCFMRTYSENLLVRMPVPDFSMPFNVLCFVCSVIAVISSTIHKVSTSEFRLVPLK</sequence>
<organism evidence="1 2">
    <name type="scientific">Cichlidogyrus casuarinus</name>
    <dbReference type="NCBI Taxonomy" id="1844966"/>
    <lineage>
        <taxon>Eukaryota</taxon>
        <taxon>Metazoa</taxon>
        <taxon>Spiralia</taxon>
        <taxon>Lophotrochozoa</taxon>
        <taxon>Platyhelminthes</taxon>
        <taxon>Monogenea</taxon>
        <taxon>Monopisthocotylea</taxon>
        <taxon>Dactylogyridea</taxon>
        <taxon>Ancyrocephalidae</taxon>
        <taxon>Cichlidogyrus</taxon>
    </lineage>
</organism>
<dbReference type="Pfam" id="PF04113">
    <property type="entry name" value="Gpi16"/>
    <property type="match status" value="2"/>
</dbReference>
<dbReference type="InterPro" id="IPR007245">
    <property type="entry name" value="PIG-T"/>
</dbReference>
<dbReference type="PANTHER" id="PTHR12959:SF11">
    <property type="entry name" value="GPI TRANSAMIDASE COMPONENT PIG-T"/>
    <property type="match status" value="1"/>
</dbReference>
<dbReference type="PANTHER" id="PTHR12959">
    <property type="entry name" value="GPI TRANSAMIDASE COMPONENT PIG-T-RELATED"/>
    <property type="match status" value="1"/>
</dbReference>
<dbReference type="EMBL" id="JBJKFK010000001">
    <property type="protein sequence ID" value="KAL3321301.1"/>
    <property type="molecule type" value="Genomic_DNA"/>
</dbReference>
<evidence type="ECO:0008006" key="3">
    <source>
        <dbReference type="Google" id="ProtNLM"/>
    </source>
</evidence>
<dbReference type="Proteomes" id="UP001626550">
    <property type="component" value="Unassembled WGS sequence"/>
</dbReference>
<comment type="caution">
    <text evidence="1">The sequence shown here is derived from an EMBL/GenBank/DDBJ whole genome shotgun (WGS) entry which is preliminary data.</text>
</comment>